<proteinExistence type="predicted"/>
<feature type="chain" id="PRO_5032857740" evidence="1">
    <location>
        <begin position="19"/>
        <end position="526"/>
    </location>
</feature>
<dbReference type="PANTHER" id="PTHR43649">
    <property type="entry name" value="ARABINOSE-BINDING PROTEIN-RELATED"/>
    <property type="match status" value="1"/>
</dbReference>
<feature type="signal peptide" evidence="1">
    <location>
        <begin position="1"/>
        <end position="18"/>
    </location>
</feature>
<evidence type="ECO:0000313" key="2">
    <source>
        <dbReference type="EMBL" id="HGZ79911.1"/>
    </source>
</evidence>
<organism evidence="2">
    <name type="scientific">Pseudothermotoga hypogea</name>
    <dbReference type="NCBI Taxonomy" id="57487"/>
    <lineage>
        <taxon>Bacteria</taxon>
        <taxon>Thermotogati</taxon>
        <taxon>Thermotogota</taxon>
        <taxon>Thermotogae</taxon>
        <taxon>Thermotogales</taxon>
        <taxon>Thermotogaceae</taxon>
        <taxon>Pseudothermotoga</taxon>
    </lineage>
</organism>
<dbReference type="EMBL" id="DTKQ01000052">
    <property type="protein sequence ID" value="HGZ79911.1"/>
    <property type="molecule type" value="Genomic_DNA"/>
</dbReference>
<sequence>MRRLLFVVLLCAAVLLFASVEDSIVQVGRTLEKNGINEVRYAVWGTGDPNSVLRVLGIVEAARRINDIWAKNNINVKVIIRETRYELDFTQMYQEFLSKQPLGTAGDFLVNSYVYIAPLAEEGYLLDLTPYLEKHKELLDDFFASHIEVAKYKGRIYGLPQDTEARPFYIRKDIAAKVGLDLHGLDQKVLKGEFTWFDVYEWAKKTVQLGASQWGLIHRRGSAHPDLMQFILAFGSKLYDPADGKLVFDKEAIYKWLTIEWVFAREKLLPSDMMAWDWAKQVHPAIVDGKTLFDIGGTWYWTEWQTKDYYTDPKTGQMRGLKPEEVEQWFYYTLFPAGEPGKKPVTLSQPFMWMVSSKAGAQNPRYSALKSTYDELAFLIVAKASDPEINAIHSIISAHLPVGKASAALLANKEWLDKLYNLQIDLDPSVKEKIAGIVKATVNPINAKFLSDVSYMLDHTNFPPIHPMYAKLAAIFAEVVDYVLRGQMDPAKAIDYAIGKINADLDLKASVKIINEIPKDWRFAGK</sequence>
<name>A0A832I7Q1_9THEM</name>
<dbReference type="InterPro" id="IPR050490">
    <property type="entry name" value="Bact_solute-bd_prot1"/>
</dbReference>
<dbReference type="PANTHER" id="PTHR43649:SF11">
    <property type="entry name" value="ABC TRANSPORTER SUBSTRATE-BINDING PROTEIN YESO-RELATED"/>
    <property type="match status" value="1"/>
</dbReference>
<dbReference type="InterPro" id="IPR006059">
    <property type="entry name" value="SBP"/>
</dbReference>
<gene>
    <name evidence="2" type="ORF">ENW55_07995</name>
</gene>
<dbReference type="Gene3D" id="3.40.190.10">
    <property type="entry name" value="Periplasmic binding protein-like II"/>
    <property type="match status" value="1"/>
</dbReference>
<keyword evidence="1" id="KW-0732">Signal</keyword>
<dbReference type="Pfam" id="PF01547">
    <property type="entry name" value="SBP_bac_1"/>
    <property type="match status" value="1"/>
</dbReference>
<reference evidence="2" key="1">
    <citation type="journal article" date="2020" name="mSystems">
        <title>Genome- and Community-Level Interaction Insights into Carbon Utilization and Element Cycling Functions of Hydrothermarchaeota in Hydrothermal Sediment.</title>
        <authorList>
            <person name="Zhou Z."/>
            <person name="Liu Y."/>
            <person name="Xu W."/>
            <person name="Pan J."/>
            <person name="Luo Z.H."/>
            <person name="Li M."/>
        </authorList>
    </citation>
    <scope>NUCLEOTIDE SEQUENCE [LARGE SCALE GENOMIC DNA]</scope>
    <source>
        <strain evidence="2">SpSt-86</strain>
    </source>
</reference>
<dbReference type="AlphaFoldDB" id="A0A832I7Q1"/>
<dbReference type="SUPFAM" id="SSF53850">
    <property type="entry name" value="Periplasmic binding protein-like II"/>
    <property type="match status" value="1"/>
</dbReference>
<comment type="caution">
    <text evidence="2">The sequence shown here is derived from an EMBL/GenBank/DDBJ whole genome shotgun (WGS) entry which is preliminary data.</text>
</comment>
<protein>
    <submittedName>
        <fullName evidence="2">Extracellular solute-binding protein</fullName>
    </submittedName>
</protein>
<evidence type="ECO:0000256" key="1">
    <source>
        <dbReference type="SAM" id="SignalP"/>
    </source>
</evidence>
<accession>A0A832I7Q1</accession>